<evidence type="ECO:0000313" key="1">
    <source>
        <dbReference type="EMBL" id="KAI0088758.1"/>
    </source>
</evidence>
<evidence type="ECO:0000313" key="2">
    <source>
        <dbReference type="Proteomes" id="UP001055072"/>
    </source>
</evidence>
<organism evidence="1 2">
    <name type="scientific">Irpex rosettiformis</name>
    <dbReference type="NCBI Taxonomy" id="378272"/>
    <lineage>
        <taxon>Eukaryota</taxon>
        <taxon>Fungi</taxon>
        <taxon>Dikarya</taxon>
        <taxon>Basidiomycota</taxon>
        <taxon>Agaricomycotina</taxon>
        <taxon>Agaricomycetes</taxon>
        <taxon>Polyporales</taxon>
        <taxon>Irpicaceae</taxon>
        <taxon>Irpex</taxon>
    </lineage>
</organism>
<sequence length="282" mass="31981">MSFTCTSGKGALLVLSGKGAKQELLRSNDIFTDYILKHHESWYELAKRRHHSVRPEDIIMVRGTIKASDWTLASFASEADRKEFTLQVKGGPSAYAGVSFVRSVVHAQSVDYRTSLDASWGIRKLFKLLLPQVFPKDCLFVAQYKVKYRYNILRRKQLPAIIRAEGYRDDESRYEGDGYAEGIYAIEPSSSQEDDDKDDTYSEANSPLDVILEYILEHSECEIAIASDEDISVLRGVSILPYTLLKATYQEFSLPSEARPRYEFGACVTWAVAFYSASNRSY</sequence>
<gene>
    <name evidence="1" type="ORF">BDY19DRAFT_144753</name>
</gene>
<reference evidence="1" key="1">
    <citation type="journal article" date="2021" name="Environ. Microbiol.">
        <title>Gene family expansions and transcriptome signatures uncover fungal adaptations to wood decay.</title>
        <authorList>
            <person name="Hage H."/>
            <person name="Miyauchi S."/>
            <person name="Viragh M."/>
            <person name="Drula E."/>
            <person name="Min B."/>
            <person name="Chaduli D."/>
            <person name="Navarro D."/>
            <person name="Favel A."/>
            <person name="Norest M."/>
            <person name="Lesage-Meessen L."/>
            <person name="Balint B."/>
            <person name="Merenyi Z."/>
            <person name="de Eugenio L."/>
            <person name="Morin E."/>
            <person name="Martinez A.T."/>
            <person name="Baldrian P."/>
            <person name="Stursova M."/>
            <person name="Martinez M.J."/>
            <person name="Novotny C."/>
            <person name="Magnuson J.K."/>
            <person name="Spatafora J.W."/>
            <person name="Maurice S."/>
            <person name="Pangilinan J."/>
            <person name="Andreopoulos W."/>
            <person name="LaButti K."/>
            <person name="Hundley H."/>
            <person name="Na H."/>
            <person name="Kuo A."/>
            <person name="Barry K."/>
            <person name="Lipzen A."/>
            <person name="Henrissat B."/>
            <person name="Riley R."/>
            <person name="Ahrendt S."/>
            <person name="Nagy L.G."/>
            <person name="Grigoriev I.V."/>
            <person name="Martin F."/>
            <person name="Rosso M.N."/>
        </authorList>
    </citation>
    <scope>NUCLEOTIDE SEQUENCE</scope>
    <source>
        <strain evidence="1">CBS 384.51</strain>
    </source>
</reference>
<dbReference type="Proteomes" id="UP001055072">
    <property type="component" value="Unassembled WGS sequence"/>
</dbReference>
<dbReference type="EMBL" id="MU274912">
    <property type="protein sequence ID" value="KAI0088758.1"/>
    <property type="molecule type" value="Genomic_DNA"/>
</dbReference>
<protein>
    <submittedName>
        <fullName evidence="1">Uncharacterized protein</fullName>
    </submittedName>
</protein>
<keyword evidence="2" id="KW-1185">Reference proteome</keyword>
<comment type="caution">
    <text evidence="1">The sequence shown here is derived from an EMBL/GenBank/DDBJ whole genome shotgun (WGS) entry which is preliminary data.</text>
</comment>
<proteinExistence type="predicted"/>
<accession>A0ACB8U374</accession>
<name>A0ACB8U374_9APHY</name>